<accession>A0A495EU93</accession>
<evidence type="ECO:0000256" key="1">
    <source>
        <dbReference type="SAM" id="MobiDB-lite"/>
    </source>
</evidence>
<dbReference type="EMBL" id="RBIR01000003">
    <property type="protein sequence ID" value="RKR20173.1"/>
    <property type="molecule type" value="Genomic_DNA"/>
</dbReference>
<name>A0A495EU93_9MICC</name>
<reference evidence="2 3" key="1">
    <citation type="submission" date="2018-10" db="EMBL/GenBank/DDBJ databases">
        <title>Genomic Encyclopedia of Type Strains, Phase IV (KMG-IV): sequencing the most valuable type-strain genomes for metagenomic binning, comparative biology and taxonomic classification.</title>
        <authorList>
            <person name="Goeker M."/>
        </authorList>
    </citation>
    <scope>NUCLEOTIDE SEQUENCE [LARGE SCALE GENOMIC DNA]</scope>
    <source>
        <strain evidence="2 3">DSM 25586</strain>
    </source>
</reference>
<evidence type="ECO:0000313" key="2">
    <source>
        <dbReference type="EMBL" id="RKR20173.1"/>
    </source>
</evidence>
<dbReference type="OrthoDB" id="4954643at2"/>
<feature type="region of interest" description="Disordered" evidence="1">
    <location>
        <begin position="65"/>
        <end position="100"/>
    </location>
</feature>
<comment type="caution">
    <text evidence="2">The sequence shown here is derived from an EMBL/GenBank/DDBJ whole genome shotgun (WGS) entry which is preliminary data.</text>
</comment>
<sequence length="154" mass="16683">MGDVLLVILPALILTAVLWAVATALKPRNFGISEAEQYQRELAVKSQAHYAAQVQTAVAARAKIEATTRPSQNSQQQTQQADHARSAQLARTASKAAGTGGHGDTLYAVGHLSPQLLLELQSLARNGHKFKATRLLRQSTPLDFKSAKNYVDRL</sequence>
<feature type="compositionally biased region" description="Low complexity" evidence="1">
    <location>
        <begin position="71"/>
        <end position="80"/>
    </location>
</feature>
<organism evidence="2 3">
    <name type="scientific">Arthrobacter oryzae</name>
    <dbReference type="NCBI Taxonomy" id="409290"/>
    <lineage>
        <taxon>Bacteria</taxon>
        <taxon>Bacillati</taxon>
        <taxon>Actinomycetota</taxon>
        <taxon>Actinomycetes</taxon>
        <taxon>Micrococcales</taxon>
        <taxon>Micrococcaceae</taxon>
        <taxon>Arthrobacter</taxon>
    </lineage>
</organism>
<dbReference type="RefSeq" id="WP_120953030.1">
    <property type="nucleotide sequence ID" value="NZ_RBIR01000003.1"/>
</dbReference>
<dbReference type="AlphaFoldDB" id="A0A495EU93"/>
<evidence type="ECO:0000313" key="3">
    <source>
        <dbReference type="Proteomes" id="UP000276055"/>
    </source>
</evidence>
<gene>
    <name evidence="2" type="ORF">C8D78_1988</name>
</gene>
<protein>
    <submittedName>
        <fullName evidence="2">Uncharacterized protein</fullName>
    </submittedName>
</protein>
<proteinExistence type="predicted"/>
<dbReference type="Proteomes" id="UP000276055">
    <property type="component" value="Unassembled WGS sequence"/>
</dbReference>